<dbReference type="EMBL" id="JBBUKT010000006">
    <property type="protein sequence ID" value="MEK7952040.1"/>
    <property type="molecule type" value="Genomic_DNA"/>
</dbReference>
<sequence>MAFSQESLLVRRFCSRYLFMIMRRLHLLLMVLTGLACIGFGRAGDQWRKADLSNLNDPKLRDTEVARLLECDGKERKLVTWRLHLCPQTDGTGDLHILAADTEYDFQSNFSIGDKYEISAPEELFGKAPGVGGLLEPSLARILDHQVLFLAPDGNEIHPFGSDDSITHGYLFDFNGDGILELADFSSSEVRGADDHEIQVFELATIEREPKKLLQVIFNWHHEQADEINEWGYTCYDEEGDGRVEIAFGPKTAATDAALRQFVFRWDPAAKRYSAGEIPEHSHIRVMQPGETMEQIAKAGGLNYPLEGEAWDGKPVAPPPATRKPYNFKSLNGASDAELLAFCRGKKHRDSFDGPEDAMETALPPGFWEMSPKDAALAFAEANRTSTHRRTWKLAIDDRDHVAPPKSGWWLHDWSSSGCYSFSKHIFALRFGVDSPVLIATDYNSQGAVGRNPLADQPGSTARLIPLSEKEASFLADTLFWLDRIRSNTDERNSHRMNGIRGSTADGFGSLYFMKDGATPRKITWDTVWAGISISSQWDQDYTPQICLNLVEYFLDTALPAHLSERWKVAPEIDRRSLMTPLDQRLTPRHDTPALDQLTDVIGRCLDRHFKDPIPAPALADLVDCIGQEAFLELQPALERLKASLPVPGAEDKEFEALDKRFGLNGTDEASDHRKVHDRYQELQEKRELAAGPVLREPVDRALEKLRLAVSSKLLLKEVRAAGGNGQWALDRLRRNFPELWKDHLIGEFQQANLDERKLIFNTLAAASPRAAKDLLALISPKDLNDLVMEVAEFQIEHDPDAAPARVPVLMEIVRHRTEDYVRRGEAMTLLGRTKLSPSDTRELMPLLLAELKDPQTGDFAGANTYSEAIEALSRLPGAAAHLDEITRASEGGFSGFDSGIDVLLRLTEGSPDRLSRLEAFVTPCLHQHDGMMNGVFLAALALDLRGLAPRIAEMATEGPAVADGDGADYGGGRFNGPAFQRYHAAREVTALWSETDPATRARLWIASIVNRPYPYESTGGAEWAKRLGERAAETICQLPRETRSQVIGGMIAASPGLRHYPATTDWLRGLAEK</sequence>
<evidence type="ECO:0000313" key="1">
    <source>
        <dbReference type="EMBL" id="MEK7952040.1"/>
    </source>
</evidence>
<dbReference type="Proteomes" id="UP001371305">
    <property type="component" value="Unassembled WGS sequence"/>
</dbReference>
<evidence type="ECO:0008006" key="3">
    <source>
        <dbReference type="Google" id="ProtNLM"/>
    </source>
</evidence>
<organism evidence="1 2">
    <name type="scientific">Luteolibacter soli</name>
    <dbReference type="NCBI Taxonomy" id="3135280"/>
    <lineage>
        <taxon>Bacteria</taxon>
        <taxon>Pseudomonadati</taxon>
        <taxon>Verrucomicrobiota</taxon>
        <taxon>Verrucomicrobiia</taxon>
        <taxon>Verrucomicrobiales</taxon>
        <taxon>Verrucomicrobiaceae</taxon>
        <taxon>Luteolibacter</taxon>
    </lineage>
</organism>
<reference evidence="1 2" key="1">
    <citation type="submission" date="2024-04" db="EMBL/GenBank/DDBJ databases">
        <title>Luteolibacter sp. isolated from soil.</title>
        <authorList>
            <person name="An J."/>
        </authorList>
    </citation>
    <scope>NUCLEOTIDE SEQUENCE [LARGE SCALE GENOMIC DNA]</scope>
    <source>
        <strain evidence="1 2">Y139</strain>
    </source>
</reference>
<proteinExistence type="predicted"/>
<keyword evidence="2" id="KW-1185">Reference proteome</keyword>
<protein>
    <recommendedName>
        <fullName evidence="3">HEAT repeat domain-containing protein</fullName>
    </recommendedName>
</protein>
<name>A0ABU9AXD3_9BACT</name>
<comment type="caution">
    <text evidence="1">The sequence shown here is derived from an EMBL/GenBank/DDBJ whole genome shotgun (WGS) entry which is preliminary data.</text>
</comment>
<evidence type="ECO:0000313" key="2">
    <source>
        <dbReference type="Proteomes" id="UP001371305"/>
    </source>
</evidence>
<accession>A0ABU9AXD3</accession>
<gene>
    <name evidence="1" type="ORF">WKV53_16115</name>
</gene>